<dbReference type="InterPro" id="IPR000014">
    <property type="entry name" value="PAS"/>
</dbReference>
<dbReference type="InterPro" id="IPR052155">
    <property type="entry name" value="Biofilm_reg_signaling"/>
</dbReference>
<dbReference type="InterPro" id="IPR035965">
    <property type="entry name" value="PAS-like_dom_sf"/>
</dbReference>
<sequence>MPGLLQEADFELLFDSAPISLWLEDYSALKTLFEHWRAQGVTEIEAHLRNSPELIQQCAQCLQVIKVNQQTLKVFAAPSQKVLIERLSDVFRGDMFEQMLLEMKYLWHGTLNFTNQTVNYGLDGRRIDVQICVRVLQGHEAKWDRVLVSLEDVTEREQARRQLTLSERYARDLFDYSPVSLWVEDFSGVKHLLDEARGLGIRDFRVFVNVHPDFVSRCAAKINVLDVNQETLSMFAAQSKEELLGKLDCVFRDEMHDSFAEQLQDLWNGKTTQMREVINYSLSGEVINIHMQFAVLAGHEATWDMVLVSLVDITARKKAEAYLEYLGKHDSLTRLCNRAFYTDELNRLSRKGPWPLSVLLMDLNGLKQINDVEGHGAGDSLLRRAGEVLTSANVGKAYCVARIGGDEFVALMPGCDARLAHSFRERIESLIELNNQYYPGQKLSMAIGVATGDATTSAEFIVGLADKSMYESKARYYEEEKMERRRG</sequence>
<dbReference type="CDD" id="cd01949">
    <property type="entry name" value="GGDEF"/>
    <property type="match status" value="1"/>
</dbReference>
<dbReference type="SUPFAM" id="SSF55073">
    <property type="entry name" value="Nucleotide cyclase"/>
    <property type="match status" value="1"/>
</dbReference>
<dbReference type="Proteomes" id="UP000824366">
    <property type="component" value="Chromosome"/>
</dbReference>
<dbReference type="Pfam" id="PF13426">
    <property type="entry name" value="PAS_9"/>
    <property type="match status" value="2"/>
</dbReference>
<dbReference type="SUPFAM" id="SSF55785">
    <property type="entry name" value="PYP-like sensor domain (PAS domain)"/>
    <property type="match status" value="2"/>
</dbReference>
<name>A0ABN6D937_9BURK</name>
<evidence type="ECO:0000313" key="3">
    <source>
        <dbReference type="Proteomes" id="UP000824366"/>
    </source>
</evidence>
<evidence type="ECO:0000259" key="1">
    <source>
        <dbReference type="PROSITE" id="PS50887"/>
    </source>
</evidence>
<dbReference type="Gene3D" id="3.30.70.270">
    <property type="match status" value="1"/>
</dbReference>
<proteinExistence type="predicted"/>
<dbReference type="InterPro" id="IPR029787">
    <property type="entry name" value="Nucleotide_cyclase"/>
</dbReference>
<dbReference type="NCBIfam" id="TIGR00254">
    <property type="entry name" value="GGDEF"/>
    <property type="match status" value="1"/>
</dbReference>
<dbReference type="InterPro" id="IPR043128">
    <property type="entry name" value="Rev_trsase/Diguanyl_cyclase"/>
</dbReference>
<gene>
    <name evidence="2" type="ORF">MIZ03_3456</name>
</gene>
<reference evidence="2 3" key="1">
    <citation type="journal article" date="2021" name="Microbiol. Spectr.">
        <title>A Single Bacterium Capable of Oxidation and Reduction of Iron at Circumneutral pH.</title>
        <authorList>
            <person name="Kato S."/>
            <person name="Ohkuma M."/>
        </authorList>
    </citation>
    <scope>NUCLEOTIDE SEQUENCE [LARGE SCALE GENOMIC DNA]</scope>
    <source>
        <strain evidence="2 3">MIZ03</strain>
    </source>
</reference>
<dbReference type="PANTHER" id="PTHR44757:SF2">
    <property type="entry name" value="BIOFILM ARCHITECTURE MAINTENANCE PROTEIN MBAA"/>
    <property type="match status" value="1"/>
</dbReference>
<dbReference type="InterPro" id="IPR000160">
    <property type="entry name" value="GGDEF_dom"/>
</dbReference>
<feature type="domain" description="GGDEF" evidence="1">
    <location>
        <begin position="354"/>
        <end position="487"/>
    </location>
</feature>
<dbReference type="Gene3D" id="3.30.450.20">
    <property type="entry name" value="PAS domain"/>
    <property type="match status" value="2"/>
</dbReference>
<dbReference type="PROSITE" id="PS50887">
    <property type="entry name" value="GGDEF"/>
    <property type="match status" value="1"/>
</dbReference>
<dbReference type="RefSeq" id="WP_223904490.1">
    <property type="nucleotide sequence ID" value="NZ_AP024238.1"/>
</dbReference>
<accession>A0ABN6D937</accession>
<evidence type="ECO:0000313" key="2">
    <source>
        <dbReference type="EMBL" id="BCO28547.1"/>
    </source>
</evidence>
<protein>
    <recommendedName>
        <fullName evidence="1">GGDEF domain-containing protein</fullName>
    </recommendedName>
</protein>
<organism evidence="2 3">
    <name type="scientific">Rhodoferax lithotrophicus</name>
    <dbReference type="NCBI Taxonomy" id="2798804"/>
    <lineage>
        <taxon>Bacteria</taxon>
        <taxon>Pseudomonadati</taxon>
        <taxon>Pseudomonadota</taxon>
        <taxon>Betaproteobacteria</taxon>
        <taxon>Burkholderiales</taxon>
        <taxon>Comamonadaceae</taxon>
        <taxon>Rhodoferax</taxon>
    </lineage>
</organism>
<dbReference type="EMBL" id="AP024238">
    <property type="protein sequence ID" value="BCO28547.1"/>
    <property type="molecule type" value="Genomic_DNA"/>
</dbReference>
<dbReference type="PANTHER" id="PTHR44757">
    <property type="entry name" value="DIGUANYLATE CYCLASE DGCP"/>
    <property type="match status" value="1"/>
</dbReference>
<dbReference type="CDD" id="cd00130">
    <property type="entry name" value="PAS"/>
    <property type="match status" value="1"/>
</dbReference>
<keyword evidence="3" id="KW-1185">Reference proteome</keyword>
<dbReference type="SMART" id="SM00267">
    <property type="entry name" value="GGDEF"/>
    <property type="match status" value="1"/>
</dbReference>
<dbReference type="Pfam" id="PF00990">
    <property type="entry name" value="GGDEF"/>
    <property type="match status" value="1"/>
</dbReference>